<organism evidence="1 2">
    <name type="scientific">Allokutzneria multivorans</name>
    <dbReference type="NCBI Taxonomy" id="1142134"/>
    <lineage>
        <taxon>Bacteria</taxon>
        <taxon>Bacillati</taxon>
        <taxon>Actinomycetota</taxon>
        <taxon>Actinomycetes</taxon>
        <taxon>Pseudonocardiales</taxon>
        <taxon>Pseudonocardiaceae</taxon>
        <taxon>Allokutzneria</taxon>
    </lineage>
</organism>
<keyword evidence="2" id="KW-1185">Reference proteome</keyword>
<dbReference type="EMBL" id="BAABAL010000013">
    <property type="protein sequence ID" value="GAA4011582.1"/>
    <property type="molecule type" value="Genomic_DNA"/>
</dbReference>
<evidence type="ECO:0000313" key="1">
    <source>
        <dbReference type="EMBL" id="GAA4011582.1"/>
    </source>
</evidence>
<reference evidence="2" key="1">
    <citation type="journal article" date="2019" name="Int. J. Syst. Evol. Microbiol.">
        <title>The Global Catalogue of Microorganisms (GCM) 10K type strain sequencing project: providing services to taxonomists for standard genome sequencing and annotation.</title>
        <authorList>
            <consortium name="The Broad Institute Genomics Platform"/>
            <consortium name="The Broad Institute Genome Sequencing Center for Infectious Disease"/>
            <person name="Wu L."/>
            <person name="Ma J."/>
        </authorList>
    </citation>
    <scope>NUCLEOTIDE SEQUENCE [LARGE SCALE GENOMIC DNA]</scope>
    <source>
        <strain evidence="2">JCM 17342</strain>
    </source>
</reference>
<comment type="caution">
    <text evidence="1">The sequence shown here is derived from an EMBL/GenBank/DDBJ whole genome shotgun (WGS) entry which is preliminary data.</text>
</comment>
<proteinExistence type="predicted"/>
<accession>A0ABP7SGU8</accession>
<sequence>MSVKIYDPHSVAGDVEAELSVLTWAEGEVSPSAQLTLATFLRSYFPQCCDLAAF</sequence>
<dbReference type="RefSeq" id="WP_344876478.1">
    <property type="nucleotide sequence ID" value="NZ_BAABAL010000013.1"/>
</dbReference>
<protein>
    <submittedName>
        <fullName evidence="1">Uncharacterized protein</fullName>
    </submittedName>
</protein>
<dbReference type="Proteomes" id="UP001501747">
    <property type="component" value="Unassembled WGS sequence"/>
</dbReference>
<name>A0ABP7SGU8_9PSEU</name>
<evidence type="ECO:0000313" key="2">
    <source>
        <dbReference type="Proteomes" id="UP001501747"/>
    </source>
</evidence>
<gene>
    <name evidence="1" type="ORF">GCM10022247_37520</name>
</gene>